<feature type="region of interest" description="Disordered" evidence="1">
    <location>
        <begin position="32"/>
        <end position="78"/>
    </location>
</feature>
<name>A0A2T9JUH7_9CAUL</name>
<comment type="caution">
    <text evidence="3">The sequence shown here is derived from an EMBL/GenBank/DDBJ whole genome shotgun (WGS) entry which is preliminary data.</text>
</comment>
<keyword evidence="4" id="KW-1185">Reference proteome</keyword>
<dbReference type="AlphaFoldDB" id="A0A2T9JUH7"/>
<gene>
    <name evidence="3" type="ORF">DDF67_13830</name>
</gene>
<evidence type="ECO:0000256" key="1">
    <source>
        <dbReference type="SAM" id="MobiDB-lite"/>
    </source>
</evidence>
<evidence type="ECO:0000313" key="4">
    <source>
        <dbReference type="Proteomes" id="UP000245073"/>
    </source>
</evidence>
<evidence type="ECO:0000313" key="3">
    <source>
        <dbReference type="EMBL" id="PVM87344.1"/>
    </source>
</evidence>
<feature type="chain" id="PRO_5015644488" evidence="2">
    <location>
        <begin position="29"/>
        <end position="469"/>
    </location>
</feature>
<sequence>MTALSFRTRLLAGAGFIASLTLAVPAFAQDHGDHAGHAMPAPAAPAPAADPAPQASDPHADHHMAMPQSEDAAEASEGHGDMAMAMRSPLGVYSMNRDAGATGWQPDASPMFGVMKHSGDWMLMGHVLLNGVYVDQGGPRGGSKAFAAGMLMGMAQRQVGPGMLGFKAMVSPDPFMGKSGYPLLLATGETADGEHPLIDRQHPHDLIMEMSASYSLSVGEKSDVYLYAGLPGSPAYGPPAFMHRQASMDSPEAPISHHWFDSTHITFGVVTAGFSHDNWKIESSAFRGREPDQKRYDIETGELDSVSARLSYNPTPNWALQTSWARINSPEALDPDKDEARVSASALYARPLGKDGSVSAAFAWSRKDRIPGDALQAWLAEGSVKPNDRWTVFARAEQVEQDELADHHGSHSGEAYTVRRVSLGAIRDFVVAPKVKFGIGGLVSAYDAPEALGYDDPMGGMAFVRLRIG</sequence>
<protein>
    <submittedName>
        <fullName evidence="3">Uncharacterized protein</fullName>
    </submittedName>
</protein>
<dbReference type="SUPFAM" id="SSF56935">
    <property type="entry name" value="Porins"/>
    <property type="match status" value="1"/>
</dbReference>
<dbReference type="Proteomes" id="UP000245073">
    <property type="component" value="Unassembled WGS sequence"/>
</dbReference>
<accession>A0A2T9JUH7</accession>
<evidence type="ECO:0000256" key="2">
    <source>
        <dbReference type="SAM" id="SignalP"/>
    </source>
</evidence>
<organism evidence="3 4">
    <name type="scientific">Caulobacter endophyticus</name>
    <dbReference type="NCBI Taxonomy" id="2172652"/>
    <lineage>
        <taxon>Bacteria</taxon>
        <taxon>Pseudomonadati</taxon>
        <taxon>Pseudomonadota</taxon>
        <taxon>Alphaproteobacteria</taxon>
        <taxon>Caulobacterales</taxon>
        <taxon>Caulobacteraceae</taxon>
        <taxon>Caulobacter</taxon>
    </lineage>
</organism>
<dbReference type="EMBL" id="QDKQ01000052">
    <property type="protein sequence ID" value="PVM87344.1"/>
    <property type="molecule type" value="Genomic_DNA"/>
</dbReference>
<reference evidence="3 4" key="1">
    <citation type="submission" date="2018-04" db="EMBL/GenBank/DDBJ databases">
        <title>The genome sequence of Caulobacter sp. 744.</title>
        <authorList>
            <person name="Gao J."/>
            <person name="Sun J."/>
        </authorList>
    </citation>
    <scope>NUCLEOTIDE SEQUENCE [LARGE SCALE GENOMIC DNA]</scope>
    <source>
        <strain evidence="3 4">774</strain>
    </source>
</reference>
<dbReference type="RefSeq" id="WP_109101455.1">
    <property type="nucleotide sequence ID" value="NZ_QDKQ01000052.1"/>
</dbReference>
<feature type="signal peptide" evidence="2">
    <location>
        <begin position="1"/>
        <end position="28"/>
    </location>
</feature>
<dbReference type="OrthoDB" id="5490906at2"/>
<proteinExistence type="predicted"/>
<keyword evidence="2" id="KW-0732">Signal</keyword>